<dbReference type="InterPro" id="IPR036890">
    <property type="entry name" value="HATPase_C_sf"/>
</dbReference>
<dbReference type="AlphaFoldDB" id="A0A486XV14"/>
<dbReference type="Pfam" id="PF02518">
    <property type="entry name" value="HATPase_c"/>
    <property type="match status" value="1"/>
</dbReference>
<dbReference type="PRINTS" id="PR00344">
    <property type="entry name" value="BCTRLSENSOR"/>
</dbReference>
<keyword evidence="9" id="KW-0067">ATP-binding</keyword>
<dbReference type="GO" id="GO:0005524">
    <property type="term" value="F:ATP binding"/>
    <property type="evidence" value="ECO:0007669"/>
    <property type="project" value="UniProtKB-KW"/>
</dbReference>
<evidence type="ECO:0000259" key="11">
    <source>
        <dbReference type="PROSITE" id="PS50109"/>
    </source>
</evidence>
<dbReference type="EC" id="2.7.13.3" evidence="3"/>
<evidence type="ECO:0000256" key="10">
    <source>
        <dbReference type="SAM" id="Phobius"/>
    </source>
</evidence>
<organism evidence="12">
    <name type="scientific">Rheinheimera sp. BAL341</name>
    <dbReference type="NCBI Taxonomy" id="1708203"/>
    <lineage>
        <taxon>Bacteria</taxon>
        <taxon>Pseudomonadati</taxon>
        <taxon>Pseudomonadota</taxon>
        <taxon>Gammaproteobacteria</taxon>
        <taxon>Chromatiales</taxon>
        <taxon>Chromatiaceae</taxon>
        <taxon>Rheinheimera</taxon>
    </lineage>
</organism>
<gene>
    <name evidence="12" type="ORF">BAL341_3431</name>
</gene>
<evidence type="ECO:0000256" key="2">
    <source>
        <dbReference type="ARBA" id="ARBA00004651"/>
    </source>
</evidence>
<keyword evidence="10" id="KW-1133">Transmembrane helix</keyword>
<dbReference type="PANTHER" id="PTHR44936:SF10">
    <property type="entry name" value="SENSOR PROTEIN RSTB"/>
    <property type="match status" value="1"/>
</dbReference>
<keyword evidence="6" id="KW-0808">Transferase</keyword>
<dbReference type="InterPro" id="IPR004358">
    <property type="entry name" value="Sig_transdc_His_kin-like_C"/>
</dbReference>
<evidence type="ECO:0000256" key="4">
    <source>
        <dbReference type="ARBA" id="ARBA00022475"/>
    </source>
</evidence>
<keyword evidence="5" id="KW-0597">Phosphoprotein</keyword>
<protein>
    <recommendedName>
        <fullName evidence="3">histidine kinase</fullName>
        <ecNumber evidence="3">2.7.13.3</ecNumber>
    </recommendedName>
</protein>
<dbReference type="CDD" id="cd00082">
    <property type="entry name" value="HisKA"/>
    <property type="match status" value="1"/>
</dbReference>
<dbReference type="InterPro" id="IPR005467">
    <property type="entry name" value="His_kinase_dom"/>
</dbReference>
<keyword evidence="4" id="KW-1003">Cell membrane</keyword>
<evidence type="ECO:0000256" key="3">
    <source>
        <dbReference type="ARBA" id="ARBA00012438"/>
    </source>
</evidence>
<feature type="transmembrane region" description="Helical" evidence="10">
    <location>
        <begin position="114"/>
        <end position="134"/>
    </location>
</feature>
<dbReference type="SMART" id="SM00387">
    <property type="entry name" value="HATPase_c"/>
    <property type="match status" value="1"/>
</dbReference>
<dbReference type="SUPFAM" id="SSF47384">
    <property type="entry name" value="Homodimeric domain of signal transducing histidine kinase"/>
    <property type="match status" value="1"/>
</dbReference>
<accession>A0A486XV14</accession>
<feature type="domain" description="Histidine kinase" evidence="11">
    <location>
        <begin position="191"/>
        <end position="387"/>
    </location>
</feature>
<evidence type="ECO:0000256" key="9">
    <source>
        <dbReference type="ARBA" id="ARBA00022840"/>
    </source>
</evidence>
<proteinExistence type="predicted"/>
<dbReference type="GO" id="GO:0005886">
    <property type="term" value="C:plasma membrane"/>
    <property type="evidence" value="ECO:0007669"/>
    <property type="project" value="UniProtKB-SubCell"/>
</dbReference>
<comment type="catalytic activity">
    <reaction evidence="1">
        <text>ATP + protein L-histidine = ADP + protein N-phospho-L-histidine.</text>
        <dbReference type="EC" id="2.7.13.3"/>
    </reaction>
</comment>
<dbReference type="SMART" id="SM00388">
    <property type="entry name" value="HisKA"/>
    <property type="match status" value="1"/>
</dbReference>
<dbReference type="SUPFAM" id="SSF55874">
    <property type="entry name" value="ATPase domain of HSP90 chaperone/DNA topoisomerase II/histidine kinase"/>
    <property type="match status" value="1"/>
</dbReference>
<evidence type="ECO:0000256" key="8">
    <source>
        <dbReference type="ARBA" id="ARBA00022777"/>
    </source>
</evidence>
<dbReference type="Pfam" id="PF00512">
    <property type="entry name" value="HisKA"/>
    <property type="match status" value="1"/>
</dbReference>
<evidence type="ECO:0000313" key="12">
    <source>
        <dbReference type="EMBL" id="VHO06410.1"/>
    </source>
</evidence>
<evidence type="ECO:0000256" key="5">
    <source>
        <dbReference type="ARBA" id="ARBA00022553"/>
    </source>
</evidence>
<dbReference type="Gene3D" id="1.10.287.130">
    <property type="match status" value="1"/>
</dbReference>
<evidence type="ECO:0000256" key="6">
    <source>
        <dbReference type="ARBA" id="ARBA00022679"/>
    </source>
</evidence>
<feature type="transmembrane region" description="Helical" evidence="10">
    <location>
        <begin position="6"/>
        <end position="24"/>
    </location>
</feature>
<dbReference type="InterPro" id="IPR003594">
    <property type="entry name" value="HATPase_dom"/>
</dbReference>
<dbReference type="InterPro" id="IPR003661">
    <property type="entry name" value="HisK_dim/P_dom"/>
</dbReference>
<comment type="subcellular location">
    <subcellularLocation>
        <location evidence="2">Cell membrane</location>
        <topology evidence="2">Multi-pass membrane protein</topology>
    </subcellularLocation>
</comment>
<dbReference type="GO" id="GO:0000155">
    <property type="term" value="F:phosphorelay sensor kinase activity"/>
    <property type="evidence" value="ECO:0007669"/>
    <property type="project" value="InterPro"/>
</dbReference>
<sequence length="396" mass="44424">MNKQFLQFYLLIVLSTCVLLWSLAKLYQALTPASNGYSISAAQLLHSEQPLLLQPVANNSLHLPAELSAKLQQGEVIGLQHNTDSHYFYLRHPSQGLLQLGPVKHWQADEAPDLAWLIYSAIAMLFSAILWPLFRDIRHLSQLTLAFSRKPSPIAANIAPRSSLQPLAHNVELMSERICRLLQQQQDVARTIAHETRTPLSRMKFTLSLSAAQLPLQYQQRLQQDIQEIEQLMTDYLDFARLEFFAPAQTTQAVQPWLDSLAACFDVYQLETALHFHSTLSEARFIPDAMTLAVNNIIGNALRYSQSQIWLQLSLNDNEYCLTVKDDGPGFTSDSSLLLQPFAHGETNAGFGLGLYIVSQVAQWHGGRLELHNQSGAVVQLYWPAHATATLSAIEN</sequence>
<keyword evidence="7" id="KW-0547">Nucleotide-binding</keyword>
<evidence type="ECO:0000256" key="7">
    <source>
        <dbReference type="ARBA" id="ARBA00022741"/>
    </source>
</evidence>
<evidence type="ECO:0000256" key="1">
    <source>
        <dbReference type="ARBA" id="ARBA00000085"/>
    </source>
</evidence>
<dbReference type="InterPro" id="IPR050980">
    <property type="entry name" value="2C_sensor_his_kinase"/>
</dbReference>
<dbReference type="InterPro" id="IPR036097">
    <property type="entry name" value="HisK_dim/P_sf"/>
</dbReference>
<dbReference type="EMBL" id="CAAJGR010000033">
    <property type="protein sequence ID" value="VHO06410.1"/>
    <property type="molecule type" value="Genomic_DNA"/>
</dbReference>
<reference evidence="12" key="1">
    <citation type="submission" date="2019-04" db="EMBL/GenBank/DDBJ databases">
        <authorList>
            <person name="Brambilla D."/>
        </authorList>
    </citation>
    <scope>NUCLEOTIDE SEQUENCE</scope>
    <source>
        <strain evidence="12">BAL1</strain>
    </source>
</reference>
<keyword evidence="8 12" id="KW-0418">Kinase</keyword>
<dbReference type="PROSITE" id="PS50109">
    <property type="entry name" value="HIS_KIN"/>
    <property type="match status" value="1"/>
</dbReference>
<dbReference type="PANTHER" id="PTHR44936">
    <property type="entry name" value="SENSOR PROTEIN CREC"/>
    <property type="match status" value="1"/>
</dbReference>
<keyword evidence="10" id="KW-0812">Transmembrane</keyword>
<name>A0A486XV14_9GAMM</name>
<dbReference type="Gene3D" id="3.30.565.10">
    <property type="entry name" value="Histidine kinase-like ATPase, C-terminal domain"/>
    <property type="match status" value="1"/>
</dbReference>
<keyword evidence="10" id="KW-0472">Membrane</keyword>